<reference evidence="3" key="1">
    <citation type="journal article" date="2020" name="New Phytol.">
        <title>Comparative genomics reveals dynamic genome evolution in host specialist ectomycorrhizal fungi.</title>
        <authorList>
            <person name="Lofgren L.A."/>
            <person name="Nguyen N.H."/>
            <person name="Vilgalys R."/>
            <person name="Ruytinx J."/>
            <person name="Liao H.L."/>
            <person name="Branco S."/>
            <person name="Kuo A."/>
            <person name="LaButti K."/>
            <person name="Lipzen A."/>
            <person name="Andreopoulos W."/>
            <person name="Pangilinan J."/>
            <person name="Riley R."/>
            <person name="Hundley H."/>
            <person name="Na H."/>
            <person name="Barry K."/>
            <person name="Grigoriev I.V."/>
            <person name="Stajich J.E."/>
            <person name="Kennedy P.G."/>
        </authorList>
    </citation>
    <scope>NUCLEOTIDE SEQUENCE</scope>
    <source>
        <strain evidence="3">DOB743</strain>
    </source>
</reference>
<evidence type="ECO:0000313" key="4">
    <source>
        <dbReference type="Proteomes" id="UP000714275"/>
    </source>
</evidence>
<keyword evidence="2" id="KW-1133">Transmembrane helix</keyword>
<gene>
    <name evidence="3" type="ORF">EV702DRAFT_1055550</name>
</gene>
<evidence type="ECO:0000313" key="3">
    <source>
        <dbReference type="EMBL" id="KAG1783798.1"/>
    </source>
</evidence>
<sequence length="196" mass="22007">MPTSEIDDIFAAKGKAKAIELAPLQSVKKEKKKKRKDRPSSDESKEISRSSDSKTLKKRQLPETVVDPSFKSSSSSKRAKLDAPVSSQHEKIYHEDEDRFKDSRGSGPRRKTDDGFNIYKEDELGISNAGGGTLRTYSHQHSTFTRAQTHRCVLSIANVVCICLFYFFVVLKLSRFLNGSCSICSFTCKKITVYSP</sequence>
<protein>
    <submittedName>
        <fullName evidence="3">Uncharacterized protein</fullName>
    </submittedName>
</protein>
<dbReference type="Pfam" id="PF08576">
    <property type="entry name" value="DUF1764"/>
    <property type="match status" value="1"/>
</dbReference>
<keyword evidence="2" id="KW-0812">Transmembrane</keyword>
<dbReference type="AlphaFoldDB" id="A0A9P7D9B3"/>
<keyword evidence="4" id="KW-1185">Reference proteome</keyword>
<dbReference type="PANTHER" id="PTHR34066:SF1">
    <property type="entry name" value="DUF1764 FAMILY PROTEIN"/>
    <property type="match status" value="1"/>
</dbReference>
<dbReference type="Proteomes" id="UP000714275">
    <property type="component" value="Unassembled WGS sequence"/>
</dbReference>
<feature type="region of interest" description="Disordered" evidence="1">
    <location>
        <begin position="20"/>
        <end position="114"/>
    </location>
</feature>
<organism evidence="3 4">
    <name type="scientific">Suillus placidus</name>
    <dbReference type="NCBI Taxonomy" id="48579"/>
    <lineage>
        <taxon>Eukaryota</taxon>
        <taxon>Fungi</taxon>
        <taxon>Dikarya</taxon>
        <taxon>Basidiomycota</taxon>
        <taxon>Agaricomycotina</taxon>
        <taxon>Agaricomycetes</taxon>
        <taxon>Agaricomycetidae</taxon>
        <taxon>Boletales</taxon>
        <taxon>Suillineae</taxon>
        <taxon>Suillaceae</taxon>
        <taxon>Suillus</taxon>
    </lineage>
</organism>
<comment type="caution">
    <text evidence="3">The sequence shown here is derived from an EMBL/GenBank/DDBJ whole genome shotgun (WGS) entry which is preliminary data.</text>
</comment>
<evidence type="ECO:0000256" key="2">
    <source>
        <dbReference type="SAM" id="Phobius"/>
    </source>
</evidence>
<dbReference type="InterPro" id="IPR013885">
    <property type="entry name" value="DUF1764_euk"/>
</dbReference>
<feature type="compositionally biased region" description="Basic and acidic residues" evidence="1">
    <location>
        <begin position="38"/>
        <end position="55"/>
    </location>
</feature>
<accession>A0A9P7D9B3</accession>
<name>A0A9P7D9B3_9AGAM</name>
<dbReference type="OrthoDB" id="20835at2759"/>
<keyword evidence="2" id="KW-0472">Membrane</keyword>
<proteinExistence type="predicted"/>
<evidence type="ECO:0000256" key="1">
    <source>
        <dbReference type="SAM" id="MobiDB-lite"/>
    </source>
</evidence>
<dbReference type="EMBL" id="JABBWD010000001">
    <property type="protein sequence ID" value="KAG1783798.1"/>
    <property type="molecule type" value="Genomic_DNA"/>
</dbReference>
<feature type="transmembrane region" description="Helical" evidence="2">
    <location>
        <begin position="153"/>
        <end position="171"/>
    </location>
</feature>
<dbReference type="PANTHER" id="PTHR34066">
    <property type="entry name" value="GROWTH FACTOR 2"/>
    <property type="match status" value="1"/>
</dbReference>
<feature type="compositionally biased region" description="Basic and acidic residues" evidence="1">
    <location>
        <begin position="88"/>
        <end position="114"/>
    </location>
</feature>